<evidence type="ECO:0000313" key="10">
    <source>
        <dbReference type="Proteomes" id="UP000308181"/>
    </source>
</evidence>
<dbReference type="Gene3D" id="3.30.460.20">
    <property type="entry name" value="CorA soluble domain-like"/>
    <property type="match status" value="1"/>
</dbReference>
<organism evidence="9 10">
    <name type="scientific">Pedobacter cryophilus</name>
    <dbReference type="NCBI Taxonomy" id="2571271"/>
    <lineage>
        <taxon>Bacteria</taxon>
        <taxon>Pseudomonadati</taxon>
        <taxon>Bacteroidota</taxon>
        <taxon>Sphingobacteriia</taxon>
        <taxon>Sphingobacteriales</taxon>
        <taxon>Sphingobacteriaceae</taxon>
        <taxon>Pedobacter</taxon>
    </lineage>
</organism>
<name>A0A4V5NX34_9SPHI</name>
<evidence type="ECO:0000256" key="4">
    <source>
        <dbReference type="ARBA" id="ARBA00022475"/>
    </source>
</evidence>
<evidence type="ECO:0000256" key="8">
    <source>
        <dbReference type="RuleBase" id="RU362010"/>
    </source>
</evidence>
<accession>A0A4V5NX34</accession>
<dbReference type="RefSeq" id="WP_136826142.1">
    <property type="nucleotide sequence ID" value="NZ_SWBP01000003.1"/>
</dbReference>
<feature type="transmembrane region" description="Helical" evidence="8">
    <location>
        <begin position="353"/>
        <end position="373"/>
    </location>
</feature>
<evidence type="ECO:0000256" key="6">
    <source>
        <dbReference type="ARBA" id="ARBA00022989"/>
    </source>
</evidence>
<evidence type="ECO:0000256" key="5">
    <source>
        <dbReference type="ARBA" id="ARBA00022692"/>
    </source>
</evidence>
<dbReference type="InterPro" id="IPR045861">
    <property type="entry name" value="CorA_cytoplasmic_dom"/>
</dbReference>
<dbReference type="CDD" id="cd12828">
    <property type="entry name" value="TmCorA-like_1"/>
    <property type="match status" value="1"/>
</dbReference>
<dbReference type="GO" id="GO:0015087">
    <property type="term" value="F:cobalt ion transmembrane transporter activity"/>
    <property type="evidence" value="ECO:0007669"/>
    <property type="project" value="UniProtKB-UniRule"/>
</dbReference>
<dbReference type="NCBIfam" id="TIGR00383">
    <property type="entry name" value="corA"/>
    <property type="match status" value="1"/>
</dbReference>
<dbReference type="GO" id="GO:0015095">
    <property type="term" value="F:magnesium ion transmembrane transporter activity"/>
    <property type="evidence" value="ECO:0007669"/>
    <property type="project" value="UniProtKB-UniRule"/>
</dbReference>
<dbReference type="GO" id="GO:0000287">
    <property type="term" value="F:magnesium ion binding"/>
    <property type="evidence" value="ECO:0007669"/>
    <property type="project" value="TreeGrafter"/>
</dbReference>
<dbReference type="SUPFAM" id="SSF144083">
    <property type="entry name" value="Magnesium transport protein CorA, transmembrane region"/>
    <property type="match status" value="1"/>
</dbReference>
<evidence type="ECO:0000313" key="9">
    <source>
        <dbReference type="EMBL" id="TKB97567.1"/>
    </source>
</evidence>
<sequence length="380" mass="44420">MKFTLPIIGTHRISITQPKRKSEPGKVPGSFEINETAMPSKMSVYSYEALALDEFKTNDIKEAIKFMDQFPDRTHWLDVQGLGTQEVLDFIKEKYNINSLVMEDIVNTYQRPKNEEYGHYLFVISRMIELSKGLQLKNEQLSFLLFDNLLISFQEDDDDVLEPVRTRLRKNVNGNMRKLGPSYMIYALMDTVIDHYFTIVNRLGDELEIVEDHLYQKPRKLLMYRIQGVKKLMITMRRAAWPERDKINDFLRSTNPLIHQETKVFFRDAYDHSIQIIDLIESMRETATSLLDLYLSLMSNKMNEVMKTLTIISAIFIPLTFIVGVYGMNFANQDPVTGAILENNMPELYHPNGYLYVLGVMLFIVVAQIWYFVRRGWFGD</sequence>
<dbReference type="PANTHER" id="PTHR46494:SF1">
    <property type="entry name" value="CORA FAMILY METAL ION TRANSPORTER (EUROFUNG)"/>
    <property type="match status" value="1"/>
</dbReference>
<keyword evidence="8" id="KW-0460">Magnesium</keyword>
<keyword evidence="8" id="KW-0406">Ion transport</keyword>
<keyword evidence="10" id="KW-1185">Reference proteome</keyword>
<keyword evidence="4 8" id="KW-1003">Cell membrane</keyword>
<reference evidence="9 10" key="1">
    <citation type="submission" date="2019-04" db="EMBL/GenBank/DDBJ databases">
        <title>Pedobacter sp. AR-3-17 sp. nov., isolated from Arctic soil.</title>
        <authorList>
            <person name="Dahal R.H."/>
            <person name="Kim D.-U."/>
        </authorList>
    </citation>
    <scope>NUCLEOTIDE SEQUENCE [LARGE SCALE GENOMIC DNA]</scope>
    <source>
        <strain evidence="9 10">AR-3-17</strain>
    </source>
</reference>
<dbReference type="InterPro" id="IPR002523">
    <property type="entry name" value="MgTranspt_CorA/ZnTranspt_ZntB"/>
</dbReference>
<keyword evidence="7 8" id="KW-0472">Membrane</keyword>
<keyword evidence="5 8" id="KW-0812">Transmembrane</keyword>
<comment type="similarity">
    <text evidence="2 8">Belongs to the CorA metal ion transporter (MIT) (TC 1.A.35) family.</text>
</comment>
<dbReference type="FunFam" id="1.20.58.340:FF:000012">
    <property type="entry name" value="Magnesium transport protein CorA"/>
    <property type="match status" value="1"/>
</dbReference>
<dbReference type="EMBL" id="SWBP01000003">
    <property type="protein sequence ID" value="TKB97567.1"/>
    <property type="molecule type" value="Genomic_DNA"/>
</dbReference>
<dbReference type="SUPFAM" id="SSF143865">
    <property type="entry name" value="CorA soluble domain-like"/>
    <property type="match status" value="1"/>
</dbReference>
<dbReference type="GO" id="GO:0050897">
    <property type="term" value="F:cobalt ion binding"/>
    <property type="evidence" value="ECO:0007669"/>
    <property type="project" value="TreeGrafter"/>
</dbReference>
<dbReference type="Pfam" id="PF01544">
    <property type="entry name" value="CorA"/>
    <property type="match status" value="1"/>
</dbReference>
<dbReference type="InterPro" id="IPR045863">
    <property type="entry name" value="CorA_TM1_TM2"/>
</dbReference>
<comment type="caution">
    <text evidence="9">The sequence shown here is derived from an EMBL/GenBank/DDBJ whole genome shotgun (WGS) entry which is preliminary data.</text>
</comment>
<evidence type="ECO:0000256" key="3">
    <source>
        <dbReference type="ARBA" id="ARBA00022448"/>
    </source>
</evidence>
<evidence type="ECO:0000256" key="2">
    <source>
        <dbReference type="ARBA" id="ARBA00009765"/>
    </source>
</evidence>
<keyword evidence="3 8" id="KW-0813">Transport</keyword>
<evidence type="ECO:0000256" key="1">
    <source>
        <dbReference type="ARBA" id="ARBA00004651"/>
    </source>
</evidence>
<dbReference type="AlphaFoldDB" id="A0A4V5NX34"/>
<dbReference type="InterPro" id="IPR004488">
    <property type="entry name" value="Mg/Co-transport_prot_CorA"/>
</dbReference>
<proteinExistence type="inferred from homology"/>
<comment type="function">
    <text evidence="8">Mediates influx of magnesium ions.</text>
</comment>
<keyword evidence="6 8" id="KW-1133">Transmembrane helix</keyword>
<evidence type="ECO:0000256" key="7">
    <source>
        <dbReference type="ARBA" id="ARBA00023136"/>
    </source>
</evidence>
<dbReference type="GO" id="GO:0005886">
    <property type="term" value="C:plasma membrane"/>
    <property type="evidence" value="ECO:0007669"/>
    <property type="project" value="UniProtKB-SubCell"/>
</dbReference>
<protein>
    <recommendedName>
        <fullName evidence="8">Magnesium transport protein CorA</fullName>
    </recommendedName>
</protein>
<dbReference type="OrthoDB" id="9803416at2"/>
<dbReference type="Proteomes" id="UP000308181">
    <property type="component" value="Unassembled WGS sequence"/>
</dbReference>
<comment type="subcellular location">
    <subcellularLocation>
        <location evidence="1">Cell membrane</location>
        <topology evidence="1">Multi-pass membrane protein</topology>
    </subcellularLocation>
    <subcellularLocation>
        <location evidence="8">Membrane</location>
        <topology evidence="8">Multi-pass membrane protein</topology>
    </subcellularLocation>
</comment>
<dbReference type="Gene3D" id="1.20.58.340">
    <property type="entry name" value="Magnesium transport protein CorA, transmembrane region"/>
    <property type="match status" value="2"/>
</dbReference>
<dbReference type="PANTHER" id="PTHR46494">
    <property type="entry name" value="CORA FAMILY METAL ION TRANSPORTER (EUROFUNG)"/>
    <property type="match status" value="1"/>
</dbReference>
<feature type="transmembrane region" description="Helical" evidence="8">
    <location>
        <begin position="308"/>
        <end position="328"/>
    </location>
</feature>
<gene>
    <name evidence="8 9" type="primary">corA</name>
    <name evidence="9" type="ORF">FA046_09350</name>
</gene>